<sequence>MRHVSPGSTIHTDGFASYKGLATLPVVPPYIHRTVNHTLFFRDPITGAHTNNVEAYWASVKKSFKRGGQTSSNLLQQKIDEKMWRERYGKTPEETFENIMSQMAEYTALN</sequence>
<gene>
    <name evidence="2" type="ORF">RF11_14603</name>
</gene>
<protein>
    <recommendedName>
        <fullName evidence="1">ISXO2-like transposase domain-containing protein</fullName>
    </recommendedName>
</protein>
<evidence type="ECO:0000313" key="2">
    <source>
        <dbReference type="EMBL" id="KII61763.1"/>
    </source>
</evidence>
<evidence type="ECO:0000259" key="1">
    <source>
        <dbReference type="Pfam" id="PF12762"/>
    </source>
</evidence>
<reference evidence="2 3" key="1">
    <citation type="journal article" date="2014" name="Genome Biol. Evol.">
        <title>The genome of the myxosporean Thelohanellus kitauei shows adaptations to nutrient acquisition within its fish host.</title>
        <authorList>
            <person name="Yang Y."/>
            <person name="Xiong J."/>
            <person name="Zhou Z."/>
            <person name="Huo F."/>
            <person name="Miao W."/>
            <person name="Ran C."/>
            <person name="Liu Y."/>
            <person name="Zhang J."/>
            <person name="Feng J."/>
            <person name="Wang M."/>
            <person name="Wang M."/>
            <person name="Wang L."/>
            <person name="Yao B."/>
        </authorList>
    </citation>
    <scope>NUCLEOTIDE SEQUENCE [LARGE SCALE GENOMIC DNA]</scope>
    <source>
        <strain evidence="2">Wuqing</strain>
    </source>
</reference>
<keyword evidence="3" id="KW-1185">Reference proteome</keyword>
<dbReference type="OrthoDB" id="424490at2759"/>
<dbReference type="AlphaFoldDB" id="A0A0C2I943"/>
<feature type="domain" description="ISXO2-like transposase" evidence="1">
    <location>
        <begin position="2"/>
        <end position="85"/>
    </location>
</feature>
<proteinExistence type="predicted"/>
<dbReference type="Proteomes" id="UP000031668">
    <property type="component" value="Unassembled WGS sequence"/>
</dbReference>
<name>A0A0C2I943_THEKT</name>
<evidence type="ECO:0000313" key="3">
    <source>
        <dbReference type="Proteomes" id="UP000031668"/>
    </source>
</evidence>
<organism evidence="2 3">
    <name type="scientific">Thelohanellus kitauei</name>
    <name type="common">Myxosporean</name>
    <dbReference type="NCBI Taxonomy" id="669202"/>
    <lineage>
        <taxon>Eukaryota</taxon>
        <taxon>Metazoa</taxon>
        <taxon>Cnidaria</taxon>
        <taxon>Myxozoa</taxon>
        <taxon>Myxosporea</taxon>
        <taxon>Bivalvulida</taxon>
        <taxon>Platysporina</taxon>
        <taxon>Myxobolidae</taxon>
        <taxon>Thelohanellus</taxon>
    </lineage>
</organism>
<dbReference type="PANTHER" id="PTHR47163:SF2">
    <property type="entry name" value="SI:DKEY-17M8.2"/>
    <property type="match status" value="1"/>
</dbReference>
<dbReference type="PANTHER" id="PTHR47163">
    <property type="entry name" value="DDE_TNP_IS1595 DOMAIN-CONTAINING PROTEIN"/>
    <property type="match status" value="1"/>
</dbReference>
<accession>A0A0C2I943</accession>
<comment type="caution">
    <text evidence="2">The sequence shown here is derived from an EMBL/GenBank/DDBJ whole genome shotgun (WGS) entry which is preliminary data.</text>
</comment>
<dbReference type="InterPro" id="IPR024445">
    <property type="entry name" value="Tnp_ISXO2-like"/>
</dbReference>
<dbReference type="EMBL" id="JWZT01005262">
    <property type="protein sequence ID" value="KII61763.1"/>
    <property type="molecule type" value="Genomic_DNA"/>
</dbReference>
<dbReference type="InterPro" id="IPR053164">
    <property type="entry name" value="IS1016-like_transposase"/>
</dbReference>
<dbReference type="Pfam" id="PF12762">
    <property type="entry name" value="DDE_Tnp_IS1595"/>
    <property type="match status" value="1"/>
</dbReference>